<feature type="compositionally biased region" description="Acidic residues" evidence="1">
    <location>
        <begin position="52"/>
        <end position="70"/>
    </location>
</feature>
<sequence>MKDNNNHGFGEDNRYEMRKRKRMNRILNGSILVVGALILFFALQLFLPASEEVAEEDSNDQSTETEEEVNSPDNTEPTSPDDNQDTDNQSETVETDESDSPDNNTNEQDQQTQTEENEDSEITVPEPDGENGEWEPIGTEQSGSFSHDFNKGSQNWEEMKMALRYAAGIDEEDEMTIWQLENGGEKKAVGTVSTPSNADQPYQITIEFIEGEGWKPIDVEVLESNPY</sequence>
<keyword evidence="5" id="KW-1185">Reference proteome</keyword>
<keyword evidence="2" id="KW-1133">Transmembrane helix</keyword>
<feature type="compositionally biased region" description="Polar residues" evidence="1">
    <location>
        <begin position="139"/>
        <end position="153"/>
    </location>
</feature>
<comment type="caution">
    <text evidence="4">The sequence shown here is derived from an EMBL/GenBank/DDBJ whole genome shotgun (WGS) entry which is preliminary data.</text>
</comment>
<evidence type="ECO:0000313" key="4">
    <source>
        <dbReference type="EMBL" id="RSL31579.1"/>
    </source>
</evidence>
<feature type="transmembrane region" description="Helical" evidence="2">
    <location>
        <begin position="26"/>
        <end position="47"/>
    </location>
</feature>
<dbReference type="Proteomes" id="UP000275076">
    <property type="component" value="Unassembled WGS sequence"/>
</dbReference>
<evidence type="ECO:0000256" key="2">
    <source>
        <dbReference type="SAM" id="Phobius"/>
    </source>
</evidence>
<proteinExistence type="predicted"/>
<dbReference type="OrthoDB" id="2168558at2"/>
<feature type="domain" description="DUF1510" evidence="3">
    <location>
        <begin position="130"/>
        <end position="222"/>
    </location>
</feature>
<organism evidence="4 5">
    <name type="scientific">Salibacterium salarium</name>
    <dbReference type="NCBI Taxonomy" id="284579"/>
    <lineage>
        <taxon>Bacteria</taxon>
        <taxon>Bacillati</taxon>
        <taxon>Bacillota</taxon>
        <taxon>Bacilli</taxon>
        <taxon>Bacillales</taxon>
        <taxon>Bacillaceae</taxon>
    </lineage>
</organism>
<dbReference type="EMBL" id="RBVX01000023">
    <property type="protein sequence ID" value="RSL31579.1"/>
    <property type="molecule type" value="Genomic_DNA"/>
</dbReference>
<protein>
    <submittedName>
        <fullName evidence="4">DUF1510 family protein</fullName>
    </submittedName>
</protein>
<keyword evidence="2" id="KW-0472">Membrane</keyword>
<name>A0A3R9P5G2_9BACI</name>
<accession>A0A3R9P5G2</accession>
<dbReference type="InterPro" id="IPR009988">
    <property type="entry name" value="DUF1510"/>
</dbReference>
<evidence type="ECO:0000256" key="1">
    <source>
        <dbReference type="SAM" id="MobiDB-lite"/>
    </source>
</evidence>
<evidence type="ECO:0000259" key="3">
    <source>
        <dbReference type="Pfam" id="PF07423"/>
    </source>
</evidence>
<feature type="compositionally biased region" description="Polar residues" evidence="1">
    <location>
        <begin position="71"/>
        <end position="92"/>
    </location>
</feature>
<dbReference type="Pfam" id="PF07423">
    <property type="entry name" value="DUF1510"/>
    <property type="match status" value="1"/>
</dbReference>
<reference evidence="4 5" key="1">
    <citation type="submission" date="2018-10" db="EMBL/GenBank/DDBJ databases">
        <title>Draft genome sequence of Bacillus salarius IM0101, isolated from a hypersaline soil in Inner Mongolia, China.</title>
        <authorList>
            <person name="Yamprayoonswat W."/>
            <person name="Boonvisut S."/>
            <person name="Jumpathong W."/>
            <person name="Sittihan S."/>
            <person name="Ruangsuj P."/>
            <person name="Wanthongcharoen S."/>
            <person name="Thongpramul N."/>
            <person name="Pimmason S."/>
            <person name="Yu B."/>
            <person name="Yasawong M."/>
        </authorList>
    </citation>
    <scope>NUCLEOTIDE SEQUENCE [LARGE SCALE GENOMIC DNA]</scope>
    <source>
        <strain evidence="4 5">IM0101</strain>
    </source>
</reference>
<feature type="compositionally biased region" description="Acidic residues" evidence="1">
    <location>
        <begin position="115"/>
        <end position="133"/>
    </location>
</feature>
<keyword evidence="2" id="KW-0812">Transmembrane</keyword>
<dbReference type="AlphaFoldDB" id="A0A3R9P5G2"/>
<feature type="region of interest" description="Disordered" evidence="1">
    <location>
        <begin position="52"/>
        <end position="153"/>
    </location>
</feature>
<gene>
    <name evidence="4" type="ORF">D7Z54_20305</name>
</gene>
<evidence type="ECO:0000313" key="5">
    <source>
        <dbReference type="Proteomes" id="UP000275076"/>
    </source>
</evidence>
<feature type="compositionally biased region" description="Low complexity" evidence="1">
    <location>
        <begin position="102"/>
        <end position="114"/>
    </location>
</feature>